<dbReference type="EMBL" id="CAJNIZ010043386">
    <property type="protein sequence ID" value="CAE7658766.1"/>
    <property type="molecule type" value="Genomic_DNA"/>
</dbReference>
<dbReference type="PANTHER" id="PTHR36851">
    <property type="entry name" value="UNNAMED PRODUCT"/>
    <property type="match status" value="1"/>
</dbReference>
<reference evidence="3" key="1">
    <citation type="submission" date="2021-02" db="EMBL/GenBank/DDBJ databases">
        <authorList>
            <person name="Dougan E. K."/>
            <person name="Rhodes N."/>
            <person name="Thang M."/>
            <person name="Chan C."/>
        </authorList>
    </citation>
    <scope>NUCLEOTIDE SEQUENCE</scope>
</reference>
<keyword evidence="2" id="KW-0472">Membrane</keyword>
<evidence type="ECO:0000256" key="2">
    <source>
        <dbReference type="SAM" id="Phobius"/>
    </source>
</evidence>
<feature type="transmembrane region" description="Helical" evidence="2">
    <location>
        <begin position="315"/>
        <end position="337"/>
    </location>
</feature>
<comment type="caution">
    <text evidence="3">The sequence shown here is derived from an EMBL/GenBank/DDBJ whole genome shotgun (WGS) entry which is preliminary data.</text>
</comment>
<feature type="transmembrane region" description="Helical" evidence="2">
    <location>
        <begin position="282"/>
        <end position="303"/>
    </location>
</feature>
<evidence type="ECO:0000256" key="1">
    <source>
        <dbReference type="SAM" id="MobiDB-lite"/>
    </source>
</evidence>
<sequence>MLSQTLTSLAQAHGSDSFHVVLAMEAREGPEGLQKAAKLTSGFAKHFATFRSTSHPSNLREEHADGSSDPEVPGKASNVKWAVRQAHRELVKEQVNPTSVLLTVADADVVFHPRYFSRLTRDFDTLRQYGGGWHEWTIWQAPQLPFRNYYASPACSRVWAYVASIWECGGVAGLSFGSEHFAFSTYSLPLLLAVEAEAHEGDVIAEDHHCYIRCFFYSAVKEAGLARGGQELPSSPGLAKARLRPIFLPVKSTSVVSDKGVWQTWIDRWFQAKRHAQGVAELSFFVLAVWDALHQLPAVLWSASFTLSVARMAGTLIFIHMVPPCHFVAMGTLLLYWMSGPYLQAGSTFQIVLGVLEVNLLLGLGLCRDEAF</sequence>
<gene>
    <name evidence="3" type="ORF">SPIL2461_LOCUS17794</name>
</gene>
<protein>
    <recommendedName>
        <fullName evidence="5">Glycosyltransferase 2-like domain-containing protein</fullName>
    </recommendedName>
</protein>
<feature type="transmembrane region" description="Helical" evidence="2">
    <location>
        <begin position="349"/>
        <end position="367"/>
    </location>
</feature>
<evidence type="ECO:0008006" key="5">
    <source>
        <dbReference type="Google" id="ProtNLM"/>
    </source>
</evidence>
<keyword evidence="2" id="KW-1133">Transmembrane helix</keyword>
<proteinExistence type="predicted"/>
<evidence type="ECO:0000313" key="3">
    <source>
        <dbReference type="EMBL" id="CAE7658766.1"/>
    </source>
</evidence>
<accession>A0A812W1B6</accession>
<evidence type="ECO:0000313" key="4">
    <source>
        <dbReference type="Proteomes" id="UP000649617"/>
    </source>
</evidence>
<dbReference type="PANTHER" id="PTHR36851:SF1">
    <property type="entry name" value="GLYCO_TRANS_2-LIKE DOMAIN-CONTAINING PROTEIN"/>
    <property type="match status" value="1"/>
</dbReference>
<dbReference type="AlphaFoldDB" id="A0A812W1B6"/>
<keyword evidence="2" id="KW-0812">Transmembrane</keyword>
<keyword evidence="4" id="KW-1185">Reference proteome</keyword>
<dbReference type="Proteomes" id="UP000649617">
    <property type="component" value="Unassembled WGS sequence"/>
</dbReference>
<organism evidence="3 4">
    <name type="scientific">Symbiodinium pilosum</name>
    <name type="common">Dinoflagellate</name>
    <dbReference type="NCBI Taxonomy" id="2952"/>
    <lineage>
        <taxon>Eukaryota</taxon>
        <taxon>Sar</taxon>
        <taxon>Alveolata</taxon>
        <taxon>Dinophyceae</taxon>
        <taxon>Suessiales</taxon>
        <taxon>Symbiodiniaceae</taxon>
        <taxon>Symbiodinium</taxon>
    </lineage>
</organism>
<feature type="region of interest" description="Disordered" evidence="1">
    <location>
        <begin position="53"/>
        <end position="75"/>
    </location>
</feature>
<dbReference type="OrthoDB" id="5982228at2759"/>
<name>A0A812W1B6_SYMPI</name>